<evidence type="ECO:0000313" key="4">
    <source>
        <dbReference type="Proteomes" id="UP000623608"/>
    </source>
</evidence>
<evidence type="ECO:0000313" key="3">
    <source>
        <dbReference type="EMBL" id="GIF24308.1"/>
    </source>
</evidence>
<dbReference type="InterPro" id="IPR035897">
    <property type="entry name" value="Toll_tir_struct_dom_sf"/>
</dbReference>
<dbReference type="Proteomes" id="UP000623608">
    <property type="component" value="Unassembled WGS sequence"/>
</dbReference>
<sequence length="474" mass="51848">MHHDDRPDRSQRCYFFLSYARGDDAETTKRFYQDLCNDVRDHAGLPPGTEVGFLDTHSMEFGTTWSRQLMTDLARAGTFIALISPRYLRSDACGREWTVFADRLAQHANPGGNPPAALLPLLWIPPLTLPAIIEELQYKHEMLPLAYADKGLRQMIRLGRYHADYVDFIDSLARQIVRVAESGHVPPMPSPPEFQRVTSAFGQSAHIAPELTIPSPRPAPANEDALVTVTAAPPATMDLSSGSAPEAEQQPPSDPHPAVLVPTPPTYPAGSNGQTVRFVVVAPTAADATAAGRDAQYYGSTPTAWMPYRPELLLPLVAFAQQIAEELHFTTVVTDGAALPQAITEAGLGGQVVIMLIDLWAVHLDEQRNALQLYGSGEPATGTPPPAVMVPAGATDRQTQDRHDELAWQLRQILDRRLGELPAVMFRMSIISHGAFGEDLRVVLERARNEALITHHAYHRPAGQPVGRPILQGP</sequence>
<dbReference type="EMBL" id="BOMY01000044">
    <property type="protein sequence ID" value="GIF24308.1"/>
    <property type="molecule type" value="Genomic_DNA"/>
</dbReference>
<keyword evidence="4" id="KW-1185">Reference proteome</keyword>
<dbReference type="RefSeq" id="WP_203812172.1">
    <property type="nucleotide sequence ID" value="NZ_BOMY01000044.1"/>
</dbReference>
<feature type="domain" description="TIR" evidence="2">
    <location>
        <begin position="11"/>
        <end position="156"/>
    </location>
</feature>
<evidence type="ECO:0000256" key="1">
    <source>
        <dbReference type="SAM" id="MobiDB-lite"/>
    </source>
</evidence>
<protein>
    <recommendedName>
        <fullName evidence="2">TIR domain-containing protein</fullName>
    </recommendedName>
</protein>
<dbReference type="GO" id="GO:0007165">
    <property type="term" value="P:signal transduction"/>
    <property type="evidence" value="ECO:0007669"/>
    <property type="project" value="InterPro"/>
</dbReference>
<comment type="caution">
    <text evidence="3">The sequence shown here is derived from an EMBL/GenBank/DDBJ whole genome shotgun (WGS) entry which is preliminary data.</text>
</comment>
<organism evidence="3 4">
    <name type="scientific">Paractinoplanes tereljensis</name>
    <dbReference type="NCBI Taxonomy" id="571912"/>
    <lineage>
        <taxon>Bacteria</taxon>
        <taxon>Bacillati</taxon>
        <taxon>Actinomycetota</taxon>
        <taxon>Actinomycetes</taxon>
        <taxon>Micromonosporales</taxon>
        <taxon>Micromonosporaceae</taxon>
        <taxon>Paractinoplanes</taxon>
    </lineage>
</organism>
<dbReference type="NCBIfam" id="NF040588">
    <property type="entry name" value="FxsC_Nterm"/>
    <property type="match status" value="1"/>
</dbReference>
<dbReference type="InterPro" id="IPR000157">
    <property type="entry name" value="TIR_dom"/>
</dbReference>
<dbReference type="InterPro" id="IPR026367">
    <property type="entry name" value="FxsC_C"/>
</dbReference>
<proteinExistence type="predicted"/>
<name>A0A919NTC0_9ACTN</name>
<dbReference type="AlphaFoldDB" id="A0A919NTC0"/>
<accession>A0A919NTC0</accession>
<dbReference type="PROSITE" id="PS50104">
    <property type="entry name" value="TIR"/>
    <property type="match status" value="1"/>
</dbReference>
<dbReference type="Gene3D" id="3.40.50.10140">
    <property type="entry name" value="Toll/interleukin-1 receptor homology (TIR) domain"/>
    <property type="match status" value="1"/>
</dbReference>
<dbReference type="NCBIfam" id="TIGR04276">
    <property type="entry name" value="FxsC_Cterm"/>
    <property type="match status" value="1"/>
</dbReference>
<reference evidence="3" key="1">
    <citation type="submission" date="2021-01" db="EMBL/GenBank/DDBJ databases">
        <title>Whole genome shotgun sequence of Actinoplanes tereljensis NBRC 105297.</title>
        <authorList>
            <person name="Komaki H."/>
            <person name="Tamura T."/>
        </authorList>
    </citation>
    <scope>NUCLEOTIDE SEQUENCE</scope>
    <source>
        <strain evidence="3">NBRC 105297</strain>
    </source>
</reference>
<dbReference type="Pfam" id="PF13676">
    <property type="entry name" value="TIR_2"/>
    <property type="match status" value="1"/>
</dbReference>
<gene>
    <name evidence="3" type="ORF">Ate02nite_70380</name>
</gene>
<feature type="region of interest" description="Disordered" evidence="1">
    <location>
        <begin position="235"/>
        <end position="257"/>
    </location>
</feature>
<evidence type="ECO:0000259" key="2">
    <source>
        <dbReference type="PROSITE" id="PS50104"/>
    </source>
</evidence>
<dbReference type="SUPFAM" id="SSF52200">
    <property type="entry name" value="Toll/Interleukin receptor TIR domain"/>
    <property type="match status" value="1"/>
</dbReference>
<dbReference type="InterPro" id="IPR047603">
    <property type="entry name" value="FxsC_N"/>
</dbReference>